<evidence type="ECO:0000256" key="2">
    <source>
        <dbReference type="ARBA" id="ARBA00022475"/>
    </source>
</evidence>
<dbReference type="InterPro" id="IPR003838">
    <property type="entry name" value="ABC3_permease_C"/>
</dbReference>
<sequence>MGFRWPAATSARSSPCSSPSSAATARRRGEFAALRIVGATPRQVRAMVRKEAALLSTMALAAGLAVSALPMSLLGLVFLDRPWPQGPLWVIPAIIAVTALIACLATMTPTRRALREPPTRVLAAAL</sequence>
<evidence type="ECO:0000256" key="7">
    <source>
        <dbReference type="SAM" id="Phobius"/>
    </source>
</evidence>
<dbReference type="OrthoDB" id="3223244at2"/>
<feature type="transmembrane region" description="Helical" evidence="7">
    <location>
        <begin position="89"/>
        <end position="107"/>
    </location>
</feature>
<dbReference type="Pfam" id="PF02687">
    <property type="entry name" value="FtsX"/>
    <property type="match status" value="1"/>
</dbReference>
<evidence type="ECO:0000313" key="10">
    <source>
        <dbReference type="Proteomes" id="UP000308760"/>
    </source>
</evidence>
<dbReference type="InterPro" id="IPR038766">
    <property type="entry name" value="Membrane_comp_ABC_pdt"/>
</dbReference>
<dbReference type="PANTHER" id="PTHR30287">
    <property type="entry name" value="MEMBRANE COMPONENT OF PREDICTED ABC SUPERFAMILY METABOLITE UPTAKE TRANSPORTER"/>
    <property type="match status" value="1"/>
</dbReference>
<evidence type="ECO:0000256" key="6">
    <source>
        <dbReference type="SAM" id="MobiDB-lite"/>
    </source>
</evidence>
<protein>
    <submittedName>
        <fullName evidence="9">ABC transporter permease</fullName>
    </submittedName>
</protein>
<evidence type="ECO:0000256" key="1">
    <source>
        <dbReference type="ARBA" id="ARBA00004651"/>
    </source>
</evidence>
<feature type="domain" description="ABC3 transporter permease C-terminal" evidence="8">
    <location>
        <begin position="22"/>
        <end position="118"/>
    </location>
</feature>
<organism evidence="9 10">
    <name type="scientific">Glycomyces buryatensis</name>
    <dbReference type="NCBI Taxonomy" id="2570927"/>
    <lineage>
        <taxon>Bacteria</taxon>
        <taxon>Bacillati</taxon>
        <taxon>Actinomycetota</taxon>
        <taxon>Actinomycetes</taxon>
        <taxon>Glycomycetales</taxon>
        <taxon>Glycomycetaceae</taxon>
        <taxon>Glycomyces</taxon>
    </lineage>
</organism>
<feature type="transmembrane region" description="Helical" evidence="7">
    <location>
        <begin position="52"/>
        <end position="77"/>
    </location>
</feature>
<dbReference type="PANTHER" id="PTHR30287:SF1">
    <property type="entry name" value="INNER MEMBRANE PROTEIN"/>
    <property type="match status" value="1"/>
</dbReference>
<proteinExistence type="predicted"/>
<keyword evidence="10" id="KW-1185">Reference proteome</keyword>
<reference evidence="10" key="1">
    <citation type="submission" date="2019-04" db="EMBL/GenBank/DDBJ databases">
        <title>Nocardioides xinjiangensis sp. nov.</title>
        <authorList>
            <person name="Liu S."/>
        </authorList>
    </citation>
    <scope>NUCLEOTIDE SEQUENCE [LARGE SCALE GENOMIC DNA]</scope>
    <source>
        <strain evidence="10">18</strain>
    </source>
</reference>
<name>A0A4S8Q692_9ACTN</name>
<keyword evidence="4 7" id="KW-1133">Transmembrane helix</keyword>
<dbReference type="RefSeq" id="WP_136535755.1">
    <property type="nucleotide sequence ID" value="NZ_STGY01000064.1"/>
</dbReference>
<dbReference type="AlphaFoldDB" id="A0A4S8Q692"/>
<keyword evidence="3 7" id="KW-0812">Transmembrane</keyword>
<dbReference type="Proteomes" id="UP000308760">
    <property type="component" value="Unassembled WGS sequence"/>
</dbReference>
<keyword evidence="5 7" id="KW-0472">Membrane</keyword>
<keyword evidence="2" id="KW-1003">Cell membrane</keyword>
<reference evidence="9 10" key="2">
    <citation type="submission" date="2019-05" db="EMBL/GenBank/DDBJ databases">
        <title>Glycomyces buryatensis sp. nov.</title>
        <authorList>
            <person name="Nikitina E."/>
        </authorList>
    </citation>
    <scope>NUCLEOTIDE SEQUENCE [LARGE SCALE GENOMIC DNA]</scope>
    <source>
        <strain evidence="9 10">18</strain>
    </source>
</reference>
<comment type="subcellular location">
    <subcellularLocation>
        <location evidence="1">Cell membrane</location>
        <topology evidence="1">Multi-pass membrane protein</topology>
    </subcellularLocation>
</comment>
<feature type="region of interest" description="Disordered" evidence="6">
    <location>
        <begin position="1"/>
        <end position="23"/>
    </location>
</feature>
<dbReference type="EMBL" id="STGY01000064">
    <property type="protein sequence ID" value="THV39698.1"/>
    <property type="molecule type" value="Genomic_DNA"/>
</dbReference>
<evidence type="ECO:0000313" key="9">
    <source>
        <dbReference type="EMBL" id="THV39698.1"/>
    </source>
</evidence>
<evidence type="ECO:0000256" key="4">
    <source>
        <dbReference type="ARBA" id="ARBA00022989"/>
    </source>
</evidence>
<gene>
    <name evidence="9" type="ORF">FAB82_17115</name>
</gene>
<dbReference type="GO" id="GO:0005886">
    <property type="term" value="C:plasma membrane"/>
    <property type="evidence" value="ECO:0007669"/>
    <property type="project" value="UniProtKB-SubCell"/>
</dbReference>
<evidence type="ECO:0000256" key="3">
    <source>
        <dbReference type="ARBA" id="ARBA00022692"/>
    </source>
</evidence>
<evidence type="ECO:0000259" key="8">
    <source>
        <dbReference type="Pfam" id="PF02687"/>
    </source>
</evidence>
<accession>A0A4S8Q692</accession>
<comment type="caution">
    <text evidence="9">The sequence shown here is derived from an EMBL/GenBank/DDBJ whole genome shotgun (WGS) entry which is preliminary data.</text>
</comment>
<evidence type="ECO:0000256" key="5">
    <source>
        <dbReference type="ARBA" id="ARBA00023136"/>
    </source>
</evidence>